<evidence type="ECO:0000256" key="7">
    <source>
        <dbReference type="ARBA" id="ARBA00022989"/>
    </source>
</evidence>
<dbReference type="PANTHER" id="PTHR13036">
    <property type="entry name" value="BETA1,4 MANNOSYLTRANSFERASE"/>
    <property type="match status" value="1"/>
</dbReference>
<evidence type="ECO:0000256" key="8">
    <source>
        <dbReference type="ARBA" id="ARBA00023136"/>
    </source>
</evidence>
<keyword evidence="10" id="KW-1185">Reference proteome</keyword>
<dbReference type="AlphaFoldDB" id="A0AAV0Y8V7"/>
<keyword evidence="7" id="KW-1133">Transmembrane helix</keyword>
<sequence length="138" mass="15978">MNLNDFTKLSESREVQLKPDRPSLLVCSTSWTPDEDFSILLKALQKYDESEDIYPKLICVITGRGLLKYHYQHKILKLKWKKVSIITPWLENNYYPLLLTCADLGVCLHVSSSGLDLPMKMIDMYGVCLPVCAFDFKW</sequence>
<organism evidence="9 10">
    <name type="scientific">Macrosiphum euphorbiae</name>
    <name type="common">potato aphid</name>
    <dbReference type="NCBI Taxonomy" id="13131"/>
    <lineage>
        <taxon>Eukaryota</taxon>
        <taxon>Metazoa</taxon>
        <taxon>Ecdysozoa</taxon>
        <taxon>Arthropoda</taxon>
        <taxon>Hexapoda</taxon>
        <taxon>Insecta</taxon>
        <taxon>Pterygota</taxon>
        <taxon>Neoptera</taxon>
        <taxon>Paraneoptera</taxon>
        <taxon>Hemiptera</taxon>
        <taxon>Sternorrhyncha</taxon>
        <taxon>Aphidomorpha</taxon>
        <taxon>Aphidoidea</taxon>
        <taxon>Aphididae</taxon>
        <taxon>Macrosiphini</taxon>
        <taxon>Macrosiphum</taxon>
    </lineage>
</organism>
<proteinExistence type="predicted"/>
<evidence type="ECO:0000256" key="3">
    <source>
        <dbReference type="ARBA" id="ARBA00022676"/>
    </source>
</evidence>
<accession>A0AAV0Y8V7</accession>
<evidence type="ECO:0008006" key="11">
    <source>
        <dbReference type="Google" id="ProtNLM"/>
    </source>
</evidence>
<evidence type="ECO:0000256" key="6">
    <source>
        <dbReference type="ARBA" id="ARBA00022824"/>
    </source>
</evidence>
<name>A0AAV0Y8V7_9HEMI</name>
<evidence type="ECO:0000256" key="1">
    <source>
        <dbReference type="ARBA" id="ARBA00004389"/>
    </source>
</evidence>
<dbReference type="GO" id="GO:0005789">
    <property type="term" value="C:endoplasmic reticulum membrane"/>
    <property type="evidence" value="ECO:0007669"/>
    <property type="project" value="UniProtKB-SubCell"/>
</dbReference>
<evidence type="ECO:0000256" key="2">
    <source>
        <dbReference type="ARBA" id="ARBA00004922"/>
    </source>
</evidence>
<gene>
    <name evidence="9" type="ORF">MEUPH1_LOCUS30216</name>
</gene>
<dbReference type="Proteomes" id="UP001160148">
    <property type="component" value="Unassembled WGS sequence"/>
</dbReference>
<evidence type="ECO:0000313" key="9">
    <source>
        <dbReference type="EMBL" id="CAI6376888.1"/>
    </source>
</evidence>
<dbReference type="GO" id="GO:0000030">
    <property type="term" value="F:mannosyltransferase activity"/>
    <property type="evidence" value="ECO:0007669"/>
    <property type="project" value="InterPro"/>
</dbReference>
<keyword evidence="8" id="KW-0472">Membrane</keyword>
<comment type="caution">
    <text evidence="9">The sequence shown here is derived from an EMBL/GenBank/DDBJ whole genome shotgun (WGS) entry which is preliminary data.</text>
</comment>
<dbReference type="InterPro" id="IPR026051">
    <property type="entry name" value="ALG1-like"/>
</dbReference>
<protein>
    <recommendedName>
        <fullName evidence="11">Chitobiosyldiphosphodolichol beta-mannosyltransferase</fullName>
    </recommendedName>
</protein>
<dbReference type="EMBL" id="CARXXK010001584">
    <property type="protein sequence ID" value="CAI6376888.1"/>
    <property type="molecule type" value="Genomic_DNA"/>
</dbReference>
<comment type="pathway">
    <text evidence="2">Protein modification; protein glycosylation.</text>
</comment>
<evidence type="ECO:0000256" key="5">
    <source>
        <dbReference type="ARBA" id="ARBA00022692"/>
    </source>
</evidence>
<keyword evidence="4" id="KW-0808">Transferase</keyword>
<dbReference type="PANTHER" id="PTHR13036:SF0">
    <property type="entry name" value="CHITOBIOSYLDIPHOSPHODOLICHOL BETA-MANNOSYLTRANSFERASE"/>
    <property type="match status" value="1"/>
</dbReference>
<keyword evidence="6" id="KW-0256">Endoplasmic reticulum</keyword>
<evidence type="ECO:0000256" key="4">
    <source>
        <dbReference type="ARBA" id="ARBA00022679"/>
    </source>
</evidence>
<comment type="subcellular location">
    <subcellularLocation>
        <location evidence="1">Endoplasmic reticulum membrane</location>
        <topology evidence="1">Single-pass membrane protein</topology>
    </subcellularLocation>
</comment>
<dbReference type="Gene3D" id="3.40.50.2000">
    <property type="entry name" value="Glycogen Phosphorylase B"/>
    <property type="match status" value="1"/>
</dbReference>
<evidence type="ECO:0000313" key="10">
    <source>
        <dbReference type="Proteomes" id="UP001160148"/>
    </source>
</evidence>
<keyword evidence="5" id="KW-0812">Transmembrane</keyword>
<reference evidence="9 10" key="1">
    <citation type="submission" date="2023-01" db="EMBL/GenBank/DDBJ databases">
        <authorList>
            <person name="Whitehead M."/>
        </authorList>
    </citation>
    <scope>NUCLEOTIDE SEQUENCE [LARGE SCALE GENOMIC DNA]</scope>
</reference>
<dbReference type="SUPFAM" id="SSF53756">
    <property type="entry name" value="UDP-Glycosyltransferase/glycogen phosphorylase"/>
    <property type="match status" value="1"/>
</dbReference>
<keyword evidence="3" id="KW-0328">Glycosyltransferase</keyword>